<dbReference type="RefSeq" id="WP_109322324.1">
    <property type="nucleotide sequence ID" value="NZ_CP029346.1"/>
</dbReference>
<evidence type="ECO:0000259" key="1">
    <source>
        <dbReference type="Pfam" id="PF07693"/>
    </source>
</evidence>
<dbReference type="AlphaFoldDB" id="A0A2S2DTF1"/>
<protein>
    <recommendedName>
        <fullName evidence="1">KAP NTPase domain-containing protein</fullName>
    </recommendedName>
</protein>
<proteinExistence type="predicted"/>
<dbReference type="Gene3D" id="3.40.50.300">
    <property type="entry name" value="P-loop containing nucleotide triphosphate hydrolases"/>
    <property type="match status" value="1"/>
</dbReference>
<dbReference type="Pfam" id="PF07693">
    <property type="entry name" value="KAP_NTPase"/>
    <property type="match status" value="1"/>
</dbReference>
<dbReference type="EMBL" id="CP029346">
    <property type="protein sequence ID" value="AWL08579.1"/>
    <property type="molecule type" value="Genomic_DNA"/>
</dbReference>
<dbReference type="InterPro" id="IPR027417">
    <property type="entry name" value="P-loop_NTPase"/>
</dbReference>
<keyword evidence="3" id="KW-1185">Reference proteome</keyword>
<evidence type="ECO:0000313" key="2">
    <source>
        <dbReference type="EMBL" id="AWL08579.1"/>
    </source>
</evidence>
<dbReference type="InterPro" id="IPR011646">
    <property type="entry name" value="KAP_P-loop"/>
</dbReference>
<gene>
    <name evidence="2" type="ORF">HME7025_00708</name>
</gene>
<dbReference type="InterPro" id="IPR052754">
    <property type="entry name" value="NTPase_KAP_P-loop"/>
</dbReference>
<dbReference type="KEGG" id="psez:HME7025_00708"/>
<sequence>MSFIHNDVIDISSEDPFKNCKLGREVYAQNLTEILGVYSSGFVMSIDNKWGDGKTTFIKMWEAKLKHSGYQTAYFNSWENDINVDPFVAIMSELKSLGIGSNHFENLVLKAGKLSTSLIPILAKGVISKAIGNETMKELVELVSTESSNFLSNQIDKYSEHKKSIAEFKKELEQYIKESNSLNPLIFFVDELDRCRPDYAVQVLEKIKHLFSVKGIIFVLSIDKEQLCNSIKGYYGSDRINSNEYLRRFIDIEFSLPSPATENYCDYLYKYYNFDDFFKSEVRIKSDSLRSSGEEFLIFSKLLSNKYNLNLRQISKLYSHTNLVVRQFSKNRFFFSTTIYFLIYLRDSNNVKFKSILNKEFSIQELCDEFEPIFWELFQMGKLISTKSNFIKFVVSYFNYSKNRYPEIDLHGIHFTENDVLVSGLTLKLSFFTGDEFNQIYKFMNRENSENINLKDFLTKINLFENIKP</sequence>
<dbReference type="SUPFAM" id="SSF52540">
    <property type="entry name" value="P-loop containing nucleoside triphosphate hydrolases"/>
    <property type="match status" value="1"/>
</dbReference>
<dbReference type="PANTHER" id="PTHR22674">
    <property type="entry name" value="NTPASE, KAP FAMILY P-LOOP DOMAIN-CONTAINING 1"/>
    <property type="match status" value="1"/>
</dbReference>
<feature type="domain" description="KAP NTPase" evidence="1">
    <location>
        <begin position="24"/>
        <end position="317"/>
    </location>
</feature>
<dbReference type="PANTHER" id="PTHR22674:SF6">
    <property type="entry name" value="NTPASE KAP FAMILY P-LOOP DOMAIN-CONTAINING PROTEIN 1"/>
    <property type="match status" value="1"/>
</dbReference>
<dbReference type="Proteomes" id="UP000245468">
    <property type="component" value="Chromosome"/>
</dbReference>
<evidence type="ECO:0000313" key="3">
    <source>
        <dbReference type="Proteomes" id="UP000245468"/>
    </source>
</evidence>
<dbReference type="OrthoDB" id="88903at2"/>
<reference evidence="3" key="1">
    <citation type="submission" date="2018-05" db="EMBL/GenBank/DDBJ databases">
        <title>Pseudarcicella sp. HME7025 Genome sequencing and assembly.</title>
        <authorList>
            <person name="Kim H."/>
            <person name="Kang H."/>
            <person name="Joh K."/>
        </authorList>
    </citation>
    <scope>NUCLEOTIDE SEQUENCE [LARGE SCALE GENOMIC DNA]</scope>
    <source>
        <strain evidence="3">HME7025</strain>
    </source>
</reference>
<name>A0A2S2DTF1_9BACT</name>
<organism evidence="2 3">
    <name type="scientific">Aquirufa nivalisilvae</name>
    <dbReference type="NCBI Taxonomy" id="2516557"/>
    <lineage>
        <taxon>Bacteria</taxon>
        <taxon>Pseudomonadati</taxon>
        <taxon>Bacteroidota</taxon>
        <taxon>Cytophagia</taxon>
        <taxon>Cytophagales</taxon>
        <taxon>Flectobacillaceae</taxon>
        <taxon>Aquirufa</taxon>
    </lineage>
</organism>
<accession>A0A2S2DTF1</accession>